<dbReference type="RefSeq" id="XP_038061994.1">
    <property type="nucleotide sequence ID" value="XM_038206066.1"/>
</dbReference>
<dbReference type="RefSeq" id="XP_038061990.1">
    <property type="nucleotide sequence ID" value="XM_038206062.1"/>
</dbReference>
<sequence length="295" mass="33391">MEKQVRVILWALPRTLSTAFLKCMNGVPDSKMFYEPYTTAYLFGPDRPYDSAPRPSDSSECGSVDVAGKPCDAVSGFDDSICTYKWVKEQLEAPFQGKQLIFCKDMAYCLNKSYEHLPQGYKFIFLIRHPKKVIPSWKKLISDYSRKKVEDFVLDELEPPIMPPEIGYGELLELFEYIKQQGLDAEPIVIDADDLLADPHAIMSACCKKTGVPYNDNLLTWEEGGRAVENWAVSKNLKYVIADAGSFDNVKRSSCFQKPDAGPEVSGGSEQSPDVQRFVEKCMPLYSKLYEVRLK</sequence>
<organism evidence="1 2">
    <name type="scientific">Patiria miniata</name>
    <name type="common">Bat star</name>
    <name type="synonym">Asterina miniata</name>
    <dbReference type="NCBI Taxonomy" id="46514"/>
    <lineage>
        <taxon>Eukaryota</taxon>
        <taxon>Metazoa</taxon>
        <taxon>Echinodermata</taxon>
        <taxon>Eleutherozoa</taxon>
        <taxon>Asterozoa</taxon>
        <taxon>Asteroidea</taxon>
        <taxon>Valvatacea</taxon>
        <taxon>Valvatida</taxon>
        <taxon>Asterinidae</taxon>
        <taxon>Patiria</taxon>
    </lineage>
</organism>
<evidence type="ECO:0008006" key="3">
    <source>
        <dbReference type="Google" id="ProtNLM"/>
    </source>
</evidence>
<reference evidence="1" key="1">
    <citation type="submission" date="2022-11" db="UniProtKB">
        <authorList>
            <consortium name="EnsemblMetazoa"/>
        </authorList>
    </citation>
    <scope>IDENTIFICATION</scope>
</reference>
<name>A0A914AER2_PATMI</name>
<evidence type="ECO:0000313" key="1">
    <source>
        <dbReference type="EnsemblMetazoa" id="XP_038061996.1"/>
    </source>
</evidence>
<dbReference type="RefSeq" id="XP_038061991.1">
    <property type="nucleotide sequence ID" value="XM_038206063.1"/>
</dbReference>
<dbReference type="EnsemblMetazoa" id="XM_038206064.1">
    <property type="protein sequence ID" value="XP_038061992.1"/>
    <property type="gene ID" value="LOC119732512"/>
</dbReference>
<proteinExistence type="predicted"/>
<evidence type="ECO:0000313" key="2">
    <source>
        <dbReference type="Proteomes" id="UP000887568"/>
    </source>
</evidence>
<accession>A0A914AER2</accession>
<dbReference type="RefSeq" id="XP_038061993.1">
    <property type="nucleotide sequence ID" value="XM_038206065.1"/>
</dbReference>
<dbReference type="Pfam" id="PF19798">
    <property type="entry name" value="Sulfotransfer_5"/>
    <property type="match status" value="1"/>
</dbReference>
<dbReference type="EnsemblMetazoa" id="XM_038206061.1">
    <property type="protein sequence ID" value="XP_038061989.1"/>
    <property type="gene ID" value="LOC119732512"/>
</dbReference>
<dbReference type="EnsemblMetazoa" id="XM_038206063.1">
    <property type="protein sequence ID" value="XP_038061991.1"/>
    <property type="gene ID" value="LOC119732512"/>
</dbReference>
<dbReference type="InterPro" id="IPR027417">
    <property type="entry name" value="P-loop_NTPase"/>
</dbReference>
<dbReference type="EnsemblMetazoa" id="XM_038206068.1">
    <property type="protein sequence ID" value="XP_038061996.1"/>
    <property type="gene ID" value="LOC119732512"/>
</dbReference>
<dbReference type="RefSeq" id="XP_038061989.1">
    <property type="nucleotide sequence ID" value="XM_038206061.1"/>
</dbReference>
<dbReference type="RefSeq" id="XP_038061996.1">
    <property type="nucleotide sequence ID" value="XM_038206068.1"/>
</dbReference>
<dbReference type="AlphaFoldDB" id="A0A914AER2"/>
<protein>
    <recommendedName>
        <fullName evidence="3">Sulfotransferase family protein</fullName>
    </recommendedName>
</protein>
<dbReference type="SUPFAM" id="SSF52540">
    <property type="entry name" value="P-loop containing nucleoside triphosphate hydrolases"/>
    <property type="match status" value="1"/>
</dbReference>
<dbReference type="GeneID" id="119732512"/>
<dbReference type="EnsemblMetazoa" id="XM_038206067.1">
    <property type="protein sequence ID" value="XP_038061995.1"/>
    <property type="gene ID" value="LOC119732512"/>
</dbReference>
<dbReference type="EnsemblMetazoa" id="XM_038206066.1">
    <property type="protein sequence ID" value="XP_038061994.1"/>
    <property type="gene ID" value="LOC119732512"/>
</dbReference>
<dbReference type="EnsemblMetazoa" id="XM_038206065.1">
    <property type="protein sequence ID" value="XP_038061993.1"/>
    <property type="gene ID" value="LOC119732512"/>
</dbReference>
<dbReference type="RefSeq" id="XP_038061995.1">
    <property type="nucleotide sequence ID" value="XM_038206067.1"/>
</dbReference>
<dbReference type="Proteomes" id="UP000887568">
    <property type="component" value="Unplaced"/>
</dbReference>
<dbReference type="OMA" id="MAYLTEY"/>
<dbReference type="PANTHER" id="PTHR48312:SF1">
    <property type="entry name" value="SULFOTRANSFERASE"/>
    <property type="match status" value="1"/>
</dbReference>
<dbReference type="PANTHER" id="PTHR48312">
    <property type="match status" value="1"/>
</dbReference>
<keyword evidence="2" id="KW-1185">Reference proteome</keyword>
<dbReference type="OrthoDB" id="2405944at2759"/>
<dbReference type="RefSeq" id="XP_038061992.1">
    <property type="nucleotide sequence ID" value="XM_038206064.1"/>
</dbReference>
<dbReference type="Gene3D" id="3.40.50.300">
    <property type="entry name" value="P-loop containing nucleotide triphosphate hydrolases"/>
    <property type="match status" value="1"/>
</dbReference>
<dbReference type="EnsemblMetazoa" id="XM_038206062.1">
    <property type="protein sequence ID" value="XP_038061990.1"/>
    <property type="gene ID" value="LOC119732512"/>
</dbReference>